<keyword evidence="2" id="KW-0378">Hydrolase</keyword>
<evidence type="ECO:0000259" key="1">
    <source>
        <dbReference type="Pfam" id="PF00561"/>
    </source>
</evidence>
<dbReference type="Pfam" id="PF00561">
    <property type="entry name" value="Abhydrolase_1"/>
    <property type="match status" value="1"/>
</dbReference>
<gene>
    <name evidence="2" type="ORF">GCM10009754_21760</name>
</gene>
<evidence type="ECO:0000313" key="3">
    <source>
        <dbReference type="Proteomes" id="UP001501116"/>
    </source>
</evidence>
<dbReference type="EMBL" id="BAAANN010000007">
    <property type="protein sequence ID" value="GAA1952412.1"/>
    <property type="molecule type" value="Genomic_DNA"/>
</dbReference>
<feature type="domain" description="AB hydrolase-1" evidence="1">
    <location>
        <begin position="35"/>
        <end position="277"/>
    </location>
</feature>
<dbReference type="Gene3D" id="3.40.50.1820">
    <property type="entry name" value="alpha/beta hydrolase"/>
    <property type="match status" value="1"/>
</dbReference>
<accession>A0ABN2QHS6</accession>
<dbReference type="SUPFAM" id="SSF53474">
    <property type="entry name" value="alpha/beta-Hydrolases"/>
    <property type="match status" value="1"/>
</dbReference>
<dbReference type="Proteomes" id="UP001501116">
    <property type="component" value="Unassembled WGS sequence"/>
</dbReference>
<evidence type="ECO:0000313" key="2">
    <source>
        <dbReference type="EMBL" id="GAA1952412.1"/>
    </source>
</evidence>
<sequence>MATGVASVSTMTEELMKVGGIDLCYETFGDRGARPLLLVMGLGGQMTWWEDEFCEQLAERDFFVIRFDNRDTGRSTALHGRSSLVKSYLLRSSPYPLTEMADDAAGLLQALDVPAAHVAGVSMGGMICQSLAIRHPGRVRSLTSIMSTTGSRRVGLPHPKVLSSMLAAPPKDRDGYAESLLRTFRTIGSPGFPFDEPRLRARALRSFDRGLNAAGTARHLSAILAAGDRTPGLRELRIPALVIHGARDPLVNPSGGKATAKAIPGAELDLVPGMGHDMPREVWPRLIDGIARTAGRAGS</sequence>
<dbReference type="InterPro" id="IPR029058">
    <property type="entry name" value="AB_hydrolase_fold"/>
</dbReference>
<comment type="caution">
    <text evidence="2">The sequence shown here is derived from an EMBL/GenBank/DDBJ whole genome shotgun (WGS) entry which is preliminary data.</text>
</comment>
<name>A0ABN2QHS6_9PSEU</name>
<organism evidence="2 3">
    <name type="scientific">Amycolatopsis minnesotensis</name>
    <dbReference type="NCBI Taxonomy" id="337894"/>
    <lineage>
        <taxon>Bacteria</taxon>
        <taxon>Bacillati</taxon>
        <taxon>Actinomycetota</taxon>
        <taxon>Actinomycetes</taxon>
        <taxon>Pseudonocardiales</taxon>
        <taxon>Pseudonocardiaceae</taxon>
        <taxon>Amycolatopsis</taxon>
    </lineage>
</organism>
<reference evidence="2 3" key="1">
    <citation type="journal article" date="2019" name="Int. J. Syst. Evol. Microbiol.">
        <title>The Global Catalogue of Microorganisms (GCM) 10K type strain sequencing project: providing services to taxonomists for standard genome sequencing and annotation.</title>
        <authorList>
            <consortium name="The Broad Institute Genomics Platform"/>
            <consortium name="The Broad Institute Genome Sequencing Center for Infectious Disease"/>
            <person name="Wu L."/>
            <person name="Ma J."/>
        </authorList>
    </citation>
    <scope>NUCLEOTIDE SEQUENCE [LARGE SCALE GENOMIC DNA]</scope>
    <source>
        <strain evidence="2 3">JCM 14545</strain>
    </source>
</reference>
<dbReference type="PRINTS" id="PR00111">
    <property type="entry name" value="ABHYDROLASE"/>
</dbReference>
<dbReference type="PANTHER" id="PTHR43433:SF5">
    <property type="entry name" value="AB HYDROLASE-1 DOMAIN-CONTAINING PROTEIN"/>
    <property type="match status" value="1"/>
</dbReference>
<protein>
    <submittedName>
        <fullName evidence="2">Alpha/beta hydrolase</fullName>
    </submittedName>
</protein>
<dbReference type="InterPro" id="IPR000073">
    <property type="entry name" value="AB_hydrolase_1"/>
</dbReference>
<dbReference type="PANTHER" id="PTHR43433">
    <property type="entry name" value="HYDROLASE, ALPHA/BETA FOLD FAMILY PROTEIN"/>
    <property type="match status" value="1"/>
</dbReference>
<dbReference type="InterPro" id="IPR050471">
    <property type="entry name" value="AB_hydrolase"/>
</dbReference>
<dbReference type="GO" id="GO:0016787">
    <property type="term" value="F:hydrolase activity"/>
    <property type="evidence" value="ECO:0007669"/>
    <property type="project" value="UniProtKB-KW"/>
</dbReference>
<keyword evidence="3" id="KW-1185">Reference proteome</keyword>
<proteinExistence type="predicted"/>